<dbReference type="EMBL" id="FNOX01000002">
    <property type="protein sequence ID" value="SDX89532.1"/>
    <property type="molecule type" value="Genomic_DNA"/>
</dbReference>
<feature type="region of interest" description="Disordered" evidence="1">
    <location>
        <begin position="29"/>
        <end position="52"/>
    </location>
</feature>
<protein>
    <submittedName>
        <fullName evidence="2">Uncharacterized protein</fullName>
    </submittedName>
</protein>
<sequence length="52" mass="5984">MGEARLFCDLSRSFITFLLHEHTRLVGKNSNRKINPGSLQQTSQRPLMNINL</sequence>
<organism evidence="2 3">
    <name type="scientific">Pseudomonas salomonii</name>
    <dbReference type="NCBI Taxonomy" id="191391"/>
    <lineage>
        <taxon>Bacteria</taxon>
        <taxon>Pseudomonadati</taxon>
        <taxon>Pseudomonadota</taxon>
        <taxon>Gammaproteobacteria</taxon>
        <taxon>Pseudomonadales</taxon>
        <taxon>Pseudomonadaceae</taxon>
        <taxon>Pseudomonas</taxon>
    </lineage>
</organism>
<gene>
    <name evidence="2" type="ORF">SAMN05216247_102116</name>
</gene>
<reference evidence="2 3" key="1">
    <citation type="submission" date="2016-10" db="EMBL/GenBank/DDBJ databases">
        <authorList>
            <person name="de Groot N.N."/>
        </authorList>
    </citation>
    <scope>NUCLEOTIDE SEQUENCE [LARGE SCALE GENOMIC DNA]</scope>
    <source>
        <strain evidence="2 3">ICMP 14252</strain>
    </source>
</reference>
<evidence type="ECO:0000313" key="2">
    <source>
        <dbReference type="EMBL" id="SDX89532.1"/>
    </source>
</evidence>
<name>A0A1H3FET5_9PSED</name>
<dbReference type="AlphaFoldDB" id="A0A1H3FET5"/>
<evidence type="ECO:0000313" key="3">
    <source>
        <dbReference type="Proteomes" id="UP000182902"/>
    </source>
</evidence>
<proteinExistence type="predicted"/>
<evidence type="ECO:0000256" key="1">
    <source>
        <dbReference type="SAM" id="MobiDB-lite"/>
    </source>
</evidence>
<dbReference type="Proteomes" id="UP000182902">
    <property type="component" value="Unassembled WGS sequence"/>
</dbReference>
<accession>A0A1H3FET5</accession>